<comment type="caution">
    <text evidence="2">The sequence shown here is derived from an EMBL/GenBank/DDBJ whole genome shotgun (WGS) entry which is preliminary data.</text>
</comment>
<evidence type="ECO:0000313" key="2">
    <source>
        <dbReference type="EMBL" id="OMJ21650.1"/>
    </source>
</evidence>
<name>A0A1R1Y488_9FUNG</name>
<dbReference type="AlphaFoldDB" id="A0A1R1Y488"/>
<dbReference type="OrthoDB" id="5675981at2759"/>
<reference evidence="2 3" key="1">
    <citation type="submission" date="2017-01" db="EMBL/GenBank/DDBJ databases">
        <authorList>
            <person name="Mah S.A."/>
            <person name="Swanson W.J."/>
            <person name="Moy G.W."/>
            <person name="Vacquier V.D."/>
        </authorList>
    </citation>
    <scope>NUCLEOTIDE SEQUENCE [LARGE SCALE GENOMIC DNA]</scope>
    <source>
        <strain evidence="2 3">GSMNP</strain>
    </source>
</reference>
<accession>A0A1R1Y488</accession>
<feature type="region of interest" description="Disordered" evidence="1">
    <location>
        <begin position="492"/>
        <end position="520"/>
    </location>
</feature>
<feature type="region of interest" description="Disordered" evidence="1">
    <location>
        <begin position="567"/>
        <end position="601"/>
    </location>
</feature>
<evidence type="ECO:0000313" key="3">
    <source>
        <dbReference type="Proteomes" id="UP000187283"/>
    </source>
</evidence>
<organism evidence="2 3">
    <name type="scientific">Smittium culicis</name>
    <dbReference type="NCBI Taxonomy" id="133412"/>
    <lineage>
        <taxon>Eukaryota</taxon>
        <taxon>Fungi</taxon>
        <taxon>Fungi incertae sedis</taxon>
        <taxon>Zoopagomycota</taxon>
        <taxon>Kickxellomycotina</taxon>
        <taxon>Harpellomycetes</taxon>
        <taxon>Harpellales</taxon>
        <taxon>Legeriomycetaceae</taxon>
        <taxon>Smittium</taxon>
    </lineage>
</organism>
<evidence type="ECO:0000256" key="1">
    <source>
        <dbReference type="SAM" id="MobiDB-lite"/>
    </source>
</evidence>
<dbReference type="EMBL" id="LSSN01000948">
    <property type="protein sequence ID" value="OMJ21650.1"/>
    <property type="molecule type" value="Genomic_DNA"/>
</dbReference>
<feature type="compositionally biased region" description="Low complexity" evidence="1">
    <location>
        <begin position="579"/>
        <end position="601"/>
    </location>
</feature>
<keyword evidence="3" id="KW-1185">Reference proteome</keyword>
<gene>
    <name evidence="2" type="ORF">AYI70_g3345</name>
</gene>
<dbReference type="Proteomes" id="UP000187283">
    <property type="component" value="Unassembled WGS sequence"/>
</dbReference>
<proteinExistence type="predicted"/>
<sequence length="630" mass="70481">MIGRNMIISNPNSIDVHNANRMDDYSLSREEMINNGVRNAEYYRYIDANLEIYNYEALSEPGYIPRSSKNNSNIRKHAFCENTNADTNFTPNLSRYNSEIKTGLELPTNADNCEIRNEPHGDVNFGKMDWYKNVTINTLKNRPIVENNSNNAIVSRKNYINNINLRSLRFGQDRNFECGSNMNIERENLDVGSEFDIQDYEDVEMNESFMYPSSIEKKTKNFQQLNSYLKSGAPLIQIYRPSCKRLLVQSHDEYESDRNETSDLSGLEATSFDENMDTDINQRHNELNNTFEGVDQDNELTGINRGSGTFYYKNGDCEDLIVPSHISKKVENHKDQDSKNYNISITSNGSTMLDCENINENQCEEGGLKDLSETIEDINMRYKLARDSSDTNKASLEAVTGTKVTVLLAKTPIETGSMNPNYHAVETAPSISIEAASTKDHSILAADSKEFSDKQEKKVKIVEKNIKMLREQYEACSVLKVRPAIEPREKVREGEASACHNNNSGSSSIGSRGNADNGNKGVETVPLRVGFIGNLSSGRLGHGIFQRNFGSGANFIFGPRPRMPVSGRNSSVVGASIDGSNNSNSNRNSNSSGNSSRSSYYSNSGINHSESFDIDQFLQLCILSPSNLIK</sequence>
<feature type="compositionally biased region" description="Low complexity" evidence="1">
    <location>
        <begin position="501"/>
        <end position="514"/>
    </location>
</feature>
<protein>
    <submittedName>
        <fullName evidence="2">Uncharacterized protein</fullName>
    </submittedName>
</protein>